<evidence type="ECO:0000313" key="2">
    <source>
        <dbReference type="EMBL" id="OAG33983.1"/>
    </source>
</evidence>
<organism evidence="2 3">
    <name type="scientific">Fonsecaea monophora</name>
    <dbReference type="NCBI Taxonomy" id="254056"/>
    <lineage>
        <taxon>Eukaryota</taxon>
        <taxon>Fungi</taxon>
        <taxon>Dikarya</taxon>
        <taxon>Ascomycota</taxon>
        <taxon>Pezizomycotina</taxon>
        <taxon>Eurotiomycetes</taxon>
        <taxon>Chaetothyriomycetidae</taxon>
        <taxon>Chaetothyriales</taxon>
        <taxon>Herpotrichiellaceae</taxon>
        <taxon>Fonsecaea</taxon>
    </lineage>
</organism>
<evidence type="ECO:0000313" key="3">
    <source>
        <dbReference type="Proteomes" id="UP000077002"/>
    </source>
</evidence>
<feature type="region of interest" description="Disordered" evidence="1">
    <location>
        <begin position="75"/>
        <end position="94"/>
    </location>
</feature>
<dbReference type="RefSeq" id="XP_022505935.1">
    <property type="nucleotide sequence ID" value="XM_022661762.1"/>
</dbReference>
<keyword evidence="3" id="KW-1185">Reference proteome</keyword>
<accession>A0A177EPS1</accession>
<dbReference type="GeneID" id="34606966"/>
<dbReference type="Proteomes" id="UP000077002">
    <property type="component" value="Unassembled WGS sequence"/>
</dbReference>
<protein>
    <submittedName>
        <fullName evidence="2">Uncharacterized protein</fullName>
    </submittedName>
</protein>
<dbReference type="EMBL" id="LVKK01000192">
    <property type="protein sequence ID" value="OAG33983.1"/>
    <property type="molecule type" value="Genomic_DNA"/>
</dbReference>
<feature type="compositionally biased region" description="Polar residues" evidence="1">
    <location>
        <begin position="76"/>
        <end position="90"/>
    </location>
</feature>
<gene>
    <name evidence="2" type="ORF">AYO21_11883</name>
</gene>
<dbReference type="OrthoDB" id="3555317at2759"/>
<proteinExistence type="predicted"/>
<evidence type="ECO:0000256" key="1">
    <source>
        <dbReference type="SAM" id="MobiDB-lite"/>
    </source>
</evidence>
<sequence length="376" mass="41038">MSYTPTYMRRFVEKETAKPRKGFQLEQTVDEIFGILLTLAGDIIQSKSLLTEQSSLITAVKSSMEQALALAKRVSDSQGHLQEPTNSTAEFPSDGHAYSWKAPEKGVDNLEPIITVNGSQRTCPEDTALHTKKPMVVPTVHQQTLYEDHSSDLGIPSSIELPLLPPTSEVLVFLQTLGSFPLRLLQNTLSHGCFFLETASTKDLYDIFGSALLFRSKEQLLHLFRWFLGPGSRFIYRTSGITWGGQGGIMAPTPYPAVSTIIDADQHGQGSDFLTVFGVCKQLQTLSARVVDCDTIEINIPSSQPPHITQGNKSSSPTFGGLLNFHSGRLLGDASLTLRLSTHLLIANLVHTSACCTHGPGFPQNKLGQVIQSSTI</sequence>
<name>A0A177EPS1_9EURO</name>
<reference evidence="2 3" key="1">
    <citation type="submission" date="2016-03" db="EMBL/GenBank/DDBJ databases">
        <title>Draft genome sequence of the Fonsecaea monophora CBS 269.37.</title>
        <authorList>
            <person name="Bombassaro A."/>
            <person name="Vinicius W.A."/>
            <person name="De Hoog S."/>
            <person name="Sun J."/>
            <person name="Souza E.M."/>
            <person name="Raittz R.T."/>
            <person name="Costa F."/>
            <person name="Leao A.C."/>
            <person name="Tadra-Sfeir M.Z."/>
            <person name="Baura V."/>
            <person name="Balsanelli E."/>
            <person name="Pedrosa F.O."/>
            <person name="Moreno L.F."/>
            <person name="Steffens M.B."/>
            <person name="Xi L."/>
            <person name="Bocca A.L."/>
            <person name="Felipe M.S."/>
            <person name="Teixeira M."/>
            <person name="Telles Filho F.Q."/>
            <person name="Azevedo C.M."/>
            <person name="Gomes R."/>
            <person name="Vicente V.A."/>
        </authorList>
    </citation>
    <scope>NUCLEOTIDE SEQUENCE [LARGE SCALE GENOMIC DNA]</scope>
    <source>
        <strain evidence="2 3">CBS 269.37</strain>
    </source>
</reference>
<dbReference type="AlphaFoldDB" id="A0A177EPS1"/>
<comment type="caution">
    <text evidence="2">The sequence shown here is derived from an EMBL/GenBank/DDBJ whole genome shotgun (WGS) entry which is preliminary data.</text>
</comment>